<keyword evidence="2" id="KW-1185">Reference proteome</keyword>
<organism evidence="1 2">
    <name type="scientific">Caerostris extrusa</name>
    <name type="common">Bark spider</name>
    <name type="synonym">Caerostris bankana</name>
    <dbReference type="NCBI Taxonomy" id="172846"/>
    <lineage>
        <taxon>Eukaryota</taxon>
        <taxon>Metazoa</taxon>
        <taxon>Ecdysozoa</taxon>
        <taxon>Arthropoda</taxon>
        <taxon>Chelicerata</taxon>
        <taxon>Arachnida</taxon>
        <taxon>Araneae</taxon>
        <taxon>Araneomorphae</taxon>
        <taxon>Entelegynae</taxon>
        <taxon>Araneoidea</taxon>
        <taxon>Araneidae</taxon>
        <taxon>Caerostris</taxon>
    </lineage>
</organism>
<reference evidence="1 2" key="1">
    <citation type="submission" date="2021-06" db="EMBL/GenBank/DDBJ databases">
        <title>Caerostris extrusa draft genome.</title>
        <authorList>
            <person name="Kono N."/>
            <person name="Arakawa K."/>
        </authorList>
    </citation>
    <scope>NUCLEOTIDE SEQUENCE [LARGE SCALE GENOMIC DNA]</scope>
</reference>
<dbReference type="AlphaFoldDB" id="A0AAV4W3K8"/>
<gene>
    <name evidence="1" type="ORF">CEXT_96061</name>
</gene>
<sequence>MIKIHSVETVSLECYLIPKRDAILLLPWSCTKSRASHVKIPTNFYLEFLVFKSIKYAEVFLYVSKIDDNFILQDDNIDYTIFLLWKIIFRSMYEVSSSLSKPKPHLESLIL</sequence>
<dbReference type="EMBL" id="BPLR01015536">
    <property type="protein sequence ID" value="GIY76813.1"/>
    <property type="molecule type" value="Genomic_DNA"/>
</dbReference>
<accession>A0AAV4W3K8</accession>
<proteinExistence type="predicted"/>
<protein>
    <submittedName>
        <fullName evidence="1">Uncharacterized protein</fullName>
    </submittedName>
</protein>
<name>A0AAV4W3K8_CAEEX</name>
<evidence type="ECO:0000313" key="1">
    <source>
        <dbReference type="EMBL" id="GIY76813.1"/>
    </source>
</evidence>
<comment type="caution">
    <text evidence="1">The sequence shown here is derived from an EMBL/GenBank/DDBJ whole genome shotgun (WGS) entry which is preliminary data.</text>
</comment>
<evidence type="ECO:0000313" key="2">
    <source>
        <dbReference type="Proteomes" id="UP001054945"/>
    </source>
</evidence>
<dbReference type="Proteomes" id="UP001054945">
    <property type="component" value="Unassembled WGS sequence"/>
</dbReference>